<accession>A0A9J7BU33</accession>
<organism evidence="2 3">
    <name type="scientific">Occallatibacter riparius</name>
    <dbReference type="NCBI Taxonomy" id="1002689"/>
    <lineage>
        <taxon>Bacteria</taxon>
        <taxon>Pseudomonadati</taxon>
        <taxon>Acidobacteriota</taxon>
        <taxon>Terriglobia</taxon>
        <taxon>Terriglobales</taxon>
        <taxon>Acidobacteriaceae</taxon>
        <taxon>Occallatibacter</taxon>
    </lineage>
</organism>
<evidence type="ECO:0000313" key="2">
    <source>
        <dbReference type="EMBL" id="UWZ84493.1"/>
    </source>
</evidence>
<evidence type="ECO:0000313" key="3">
    <source>
        <dbReference type="Proteomes" id="UP001059380"/>
    </source>
</evidence>
<gene>
    <name evidence="2" type="ORF">MOP44_00825</name>
</gene>
<dbReference type="InterPro" id="IPR002575">
    <property type="entry name" value="Aminoglycoside_PTrfase"/>
</dbReference>
<dbReference type="Proteomes" id="UP001059380">
    <property type="component" value="Chromosome"/>
</dbReference>
<name>A0A9J7BU33_9BACT</name>
<dbReference type="InterPro" id="IPR050249">
    <property type="entry name" value="Pseudomonas-type_ThrB"/>
</dbReference>
<sequence>MSAETANEAPAHEAGAVLADVAGKFQIAGAFRAAEPFGNGLIHRSYLVTADSGARYILQRVNTRVFSQPVALMENIDRVTAHLSKLAAQAGRRALQLVPALEGRSWCVDSAGIYWRMYRYIDNTRTAEQIESAEQCFTVARAFGDFQLQLASLPLPRLHDTIPGFHDTPNRIRTLERAIAADAAGRVKLAGPEIDFVNARLALARVLLDRDMPERVTHNDTKINNVLLDAGTGEAVCVIDLDTVMPGLAVYDFGDMVRTATCQAAEDERDLGKVHARFDYFEALARGYLAGAGEMLTRDEKESVTAAGKLITFEQGVRFLTDYLGGDTYYPVSRDSHNLDRTRTQFRLLESIEAQERLMEQVVQSLI</sequence>
<dbReference type="InterPro" id="IPR011009">
    <property type="entry name" value="Kinase-like_dom_sf"/>
</dbReference>
<dbReference type="EMBL" id="CP093313">
    <property type="protein sequence ID" value="UWZ84493.1"/>
    <property type="molecule type" value="Genomic_DNA"/>
</dbReference>
<dbReference type="PANTHER" id="PTHR21064">
    <property type="entry name" value="AMINOGLYCOSIDE PHOSPHOTRANSFERASE DOMAIN-CONTAINING PROTEIN-RELATED"/>
    <property type="match status" value="1"/>
</dbReference>
<dbReference type="SUPFAM" id="SSF56112">
    <property type="entry name" value="Protein kinase-like (PK-like)"/>
    <property type="match status" value="1"/>
</dbReference>
<keyword evidence="3" id="KW-1185">Reference proteome</keyword>
<evidence type="ECO:0000259" key="1">
    <source>
        <dbReference type="Pfam" id="PF01636"/>
    </source>
</evidence>
<proteinExistence type="predicted"/>
<dbReference type="RefSeq" id="WP_260793998.1">
    <property type="nucleotide sequence ID" value="NZ_CP093313.1"/>
</dbReference>
<dbReference type="Gene3D" id="3.90.1200.10">
    <property type="match status" value="1"/>
</dbReference>
<feature type="domain" description="Aminoglycoside phosphotransferase" evidence="1">
    <location>
        <begin position="35"/>
        <end position="280"/>
    </location>
</feature>
<protein>
    <submittedName>
        <fullName evidence="2">Aminoglycoside phosphotransferase family protein</fullName>
    </submittedName>
</protein>
<dbReference type="Pfam" id="PF01636">
    <property type="entry name" value="APH"/>
    <property type="match status" value="1"/>
</dbReference>
<dbReference type="PANTHER" id="PTHR21064:SF5">
    <property type="entry name" value="SLR1880 PROTEIN"/>
    <property type="match status" value="1"/>
</dbReference>
<dbReference type="AlphaFoldDB" id="A0A9J7BU33"/>
<reference evidence="2" key="1">
    <citation type="submission" date="2021-04" db="EMBL/GenBank/DDBJ databases">
        <title>Phylogenetic analysis of Acidobacteriaceae.</title>
        <authorList>
            <person name="Qiu L."/>
            <person name="Zhang Q."/>
        </authorList>
    </citation>
    <scope>NUCLEOTIDE SEQUENCE</scope>
    <source>
        <strain evidence="2">DSM 25168</strain>
    </source>
</reference>
<dbReference type="KEGG" id="orp:MOP44_00825"/>